<dbReference type="GO" id="GO:0000160">
    <property type="term" value="P:phosphorelay signal transduction system"/>
    <property type="evidence" value="ECO:0007669"/>
    <property type="project" value="InterPro"/>
</dbReference>
<protein>
    <submittedName>
        <fullName evidence="3">Response regulator</fullName>
    </submittedName>
</protein>
<feature type="domain" description="Response regulatory" evidence="2">
    <location>
        <begin position="1"/>
        <end position="98"/>
    </location>
</feature>
<dbReference type="Pfam" id="PF00072">
    <property type="entry name" value="Response_reg"/>
    <property type="match status" value="1"/>
</dbReference>
<keyword evidence="1" id="KW-0597">Phosphoprotein</keyword>
<dbReference type="SUPFAM" id="SSF52172">
    <property type="entry name" value="CheY-like"/>
    <property type="match status" value="1"/>
</dbReference>
<dbReference type="InterPro" id="IPR011006">
    <property type="entry name" value="CheY-like_superfamily"/>
</dbReference>
<proteinExistence type="predicted"/>
<dbReference type="PANTHER" id="PTHR43228:SF1">
    <property type="entry name" value="TWO-COMPONENT RESPONSE REGULATOR ARR22"/>
    <property type="match status" value="1"/>
</dbReference>
<feature type="non-terminal residue" evidence="3">
    <location>
        <position position="1"/>
    </location>
</feature>
<dbReference type="PANTHER" id="PTHR43228">
    <property type="entry name" value="TWO-COMPONENT RESPONSE REGULATOR"/>
    <property type="match status" value="1"/>
</dbReference>
<dbReference type="InterPro" id="IPR052048">
    <property type="entry name" value="ST_Response_Regulator"/>
</dbReference>
<evidence type="ECO:0000259" key="2">
    <source>
        <dbReference type="PROSITE" id="PS50110"/>
    </source>
</evidence>
<dbReference type="Gene3D" id="3.40.50.2300">
    <property type="match status" value="1"/>
</dbReference>
<feature type="modified residue" description="4-aspartylphosphate" evidence="1">
    <location>
        <position position="35"/>
    </location>
</feature>
<accession>A0A7C0X0S7</accession>
<sequence>LEVGGYEVIGAASDGVEGLEIFRSLDPKPDFTIIDYRMPRKNGLDVMREILRIHPGTKIIFASADTSIADEAMRLGAAVFLKKPFTFTELMEALDGFD</sequence>
<dbReference type="InterPro" id="IPR001789">
    <property type="entry name" value="Sig_transdc_resp-reg_receiver"/>
</dbReference>
<dbReference type="AlphaFoldDB" id="A0A7C0X0S7"/>
<evidence type="ECO:0000256" key="1">
    <source>
        <dbReference type="PROSITE-ProRule" id="PRU00169"/>
    </source>
</evidence>
<gene>
    <name evidence="3" type="ORF">ENG09_03005</name>
</gene>
<reference evidence="3" key="1">
    <citation type="journal article" date="2020" name="mSystems">
        <title>Genome- and Community-Level Interaction Insights into Carbon Utilization and Element Cycling Functions of Hydrothermarchaeota in Hydrothermal Sediment.</title>
        <authorList>
            <person name="Zhou Z."/>
            <person name="Liu Y."/>
            <person name="Xu W."/>
            <person name="Pan J."/>
            <person name="Luo Z.H."/>
            <person name="Li M."/>
        </authorList>
    </citation>
    <scope>NUCLEOTIDE SEQUENCE [LARGE SCALE GENOMIC DNA]</scope>
    <source>
        <strain evidence="3">HyVt-185</strain>
    </source>
</reference>
<name>A0A7C0X0S7_9EURY</name>
<organism evidence="3">
    <name type="scientific">Candidatus Syntropharchaeum butanivorans</name>
    <dbReference type="NCBI Taxonomy" id="1839936"/>
    <lineage>
        <taxon>Archaea</taxon>
        <taxon>Methanobacteriati</taxon>
        <taxon>Methanobacteriota</taxon>
        <taxon>Stenosarchaea group</taxon>
        <taxon>Methanomicrobia</taxon>
        <taxon>Methanosarcinales</taxon>
        <taxon>ANME-2 cluster</taxon>
        <taxon>Candidatus Syntropharchaeum</taxon>
    </lineage>
</organism>
<dbReference type="Proteomes" id="UP000885863">
    <property type="component" value="Unassembled WGS sequence"/>
</dbReference>
<dbReference type="EMBL" id="DQZR01000127">
    <property type="protein sequence ID" value="HDM36210.1"/>
    <property type="molecule type" value="Genomic_DNA"/>
</dbReference>
<dbReference type="PROSITE" id="PS50110">
    <property type="entry name" value="RESPONSE_REGULATORY"/>
    <property type="match status" value="1"/>
</dbReference>
<dbReference type="SMART" id="SM00448">
    <property type="entry name" value="REC"/>
    <property type="match status" value="1"/>
</dbReference>
<comment type="caution">
    <text evidence="3">The sequence shown here is derived from an EMBL/GenBank/DDBJ whole genome shotgun (WGS) entry which is preliminary data.</text>
</comment>
<evidence type="ECO:0000313" key="3">
    <source>
        <dbReference type="EMBL" id="HDM36210.1"/>
    </source>
</evidence>